<dbReference type="Gene3D" id="1.20.1740.10">
    <property type="entry name" value="Amino acid/polyamine transporter I"/>
    <property type="match status" value="1"/>
</dbReference>
<reference evidence="8 9" key="1">
    <citation type="journal article" date="2016" name="Proc. Natl. Acad. Sci. U.S.A.">
        <title>Comparative genomics of biotechnologically important yeasts.</title>
        <authorList>
            <person name="Riley R."/>
            <person name="Haridas S."/>
            <person name="Wolfe K.H."/>
            <person name="Lopes M.R."/>
            <person name="Hittinger C.T."/>
            <person name="Goeker M."/>
            <person name="Salamov A.A."/>
            <person name="Wisecaver J.H."/>
            <person name="Long T.M."/>
            <person name="Calvey C.H."/>
            <person name="Aerts A.L."/>
            <person name="Barry K.W."/>
            <person name="Choi C."/>
            <person name="Clum A."/>
            <person name="Coughlan A.Y."/>
            <person name="Deshpande S."/>
            <person name="Douglass A.P."/>
            <person name="Hanson S.J."/>
            <person name="Klenk H.-P."/>
            <person name="LaButti K.M."/>
            <person name="Lapidus A."/>
            <person name="Lindquist E.A."/>
            <person name="Lipzen A.M."/>
            <person name="Meier-Kolthoff J.P."/>
            <person name="Ohm R.A."/>
            <person name="Otillar R.P."/>
            <person name="Pangilinan J.L."/>
            <person name="Peng Y."/>
            <person name="Rokas A."/>
            <person name="Rosa C.A."/>
            <person name="Scheuner C."/>
            <person name="Sibirny A.A."/>
            <person name="Slot J.C."/>
            <person name="Stielow J.B."/>
            <person name="Sun H."/>
            <person name="Kurtzman C.P."/>
            <person name="Blackwell M."/>
            <person name="Grigoriev I.V."/>
            <person name="Jeffries T.W."/>
        </authorList>
    </citation>
    <scope>NUCLEOTIDE SEQUENCE [LARGE SCALE GENOMIC DNA]</scope>
    <source>
        <strain evidence="9">ATCC 18201 / CBS 1600 / BCRC 20928 / JCM 3617 / NBRC 0987 / NRRL Y-1542</strain>
    </source>
</reference>
<evidence type="ECO:0000256" key="3">
    <source>
        <dbReference type="ARBA" id="ARBA00022989"/>
    </source>
</evidence>
<keyword evidence="9" id="KW-1185">Reference proteome</keyword>
<feature type="region of interest" description="Disordered" evidence="5">
    <location>
        <begin position="1"/>
        <end position="20"/>
    </location>
</feature>
<sequence>MRHSAEKQSYRSDTDKGNGSVDVVHASNSYEETSAGDVLLATGLKAGLKNRMVNLIALCGIIGPGVFMGFGSMLVASGPAGMMAGFAIVGVLVLICMFDIGELNAAYDANFAILGSRFVSKGFGASVALAYVVLWITNLISEYTSLCAAMSIYTDKIPMYGWYLLLWAFFTCFQLLNVSWWGESEYILGIMKLTYLTGFYIFAIVYAAGGIPDHKPDDPFGNYPLNSGFKGIANAFVFAGVFYSGVEGVSVIAAETRNPRKAIPTACKNTVLRIFYVYFGLTVAYGITVAYNDPAFSNSQKVMRSPMTIALTNAGWANSKYFVTTFILLTCISSINSAIYFASRALFTWAEAGYGPKIFTRTTGKGIPWVSIHFVHLFGFLSILSYKSGSSIAYTYIVNVASVSAFIAWTAIIVTHWRFRRAWIAQGYSLEALPFKSYFYPYTDYIGFAFGVFLVLVQGWSVFKPFDYKGFIDGYIMLPAFFICWFCYDYWYFKKGVIKIEEIDFTSGRRADLDDNYGCDLDDI</sequence>
<dbReference type="STRING" id="983966.A0A1E4RUF4"/>
<evidence type="ECO:0000256" key="6">
    <source>
        <dbReference type="SAM" id="Phobius"/>
    </source>
</evidence>
<feature type="compositionally biased region" description="Basic and acidic residues" evidence="5">
    <location>
        <begin position="1"/>
        <end position="16"/>
    </location>
</feature>
<dbReference type="Proteomes" id="UP000094389">
    <property type="component" value="Unassembled WGS sequence"/>
</dbReference>
<dbReference type="RefSeq" id="XP_020067734.1">
    <property type="nucleotide sequence ID" value="XM_020213088.1"/>
</dbReference>
<dbReference type="PIRSF" id="PIRSF006060">
    <property type="entry name" value="AA_transporter"/>
    <property type="match status" value="1"/>
</dbReference>
<dbReference type="Pfam" id="PF00324">
    <property type="entry name" value="AA_permease"/>
    <property type="match status" value="1"/>
</dbReference>
<evidence type="ECO:0000313" key="9">
    <source>
        <dbReference type="Proteomes" id="UP000094389"/>
    </source>
</evidence>
<feature type="transmembrane region" description="Helical" evidence="6">
    <location>
        <begin position="274"/>
        <end position="291"/>
    </location>
</feature>
<name>A0A1E4RUF4_CYBJN</name>
<feature type="transmembrane region" description="Helical" evidence="6">
    <location>
        <begin position="122"/>
        <end position="140"/>
    </location>
</feature>
<feature type="transmembrane region" description="Helical" evidence="6">
    <location>
        <begin position="367"/>
        <end position="386"/>
    </location>
</feature>
<comment type="subcellular location">
    <subcellularLocation>
        <location evidence="1">Membrane</location>
        <topology evidence="1">Multi-pass membrane protein</topology>
    </subcellularLocation>
</comment>
<dbReference type="InterPro" id="IPR004841">
    <property type="entry name" value="AA-permease/SLC12A_dom"/>
</dbReference>
<feature type="transmembrane region" description="Helical" evidence="6">
    <location>
        <begin position="392"/>
        <end position="414"/>
    </location>
</feature>
<evidence type="ECO:0000256" key="1">
    <source>
        <dbReference type="ARBA" id="ARBA00004141"/>
    </source>
</evidence>
<keyword evidence="2 6" id="KW-0812">Transmembrane</keyword>
<feature type="transmembrane region" description="Helical" evidence="6">
    <location>
        <begin position="445"/>
        <end position="463"/>
    </location>
</feature>
<feature type="transmembrane region" description="Helical" evidence="6">
    <location>
        <begin position="475"/>
        <end position="493"/>
    </location>
</feature>
<dbReference type="GO" id="GO:0016020">
    <property type="term" value="C:membrane"/>
    <property type="evidence" value="ECO:0007669"/>
    <property type="project" value="UniProtKB-SubCell"/>
</dbReference>
<evidence type="ECO:0000313" key="8">
    <source>
        <dbReference type="EMBL" id="ODV70695.1"/>
    </source>
</evidence>
<dbReference type="GeneID" id="30987484"/>
<evidence type="ECO:0000256" key="5">
    <source>
        <dbReference type="SAM" id="MobiDB-lite"/>
    </source>
</evidence>
<keyword evidence="4 6" id="KW-0472">Membrane</keyword>
<gene>
    <name evidence="8" type="ORF">CYBJADRAFT_133015</name>
</gene>
<feature type="transmembrane region" description="Helical" evidence="6">
    <location>
        <begin position="82"/>
        <end position="101"/>
    </location>
</feature>
<evidence type="ECO:0000256" key="2">
    <source>
        <dbReference type="ARBA" id="ARBA00022692"/>
    </source>
</evidence>
<feature type="transmembrane region" description="Helical" evidence="6">
    <location>
        <begin position="321"/>
        <end position="347"/>
    </location>
</feature>
<feature type="transmembrane region" description="Helical" evidence="6">
    <location>
        <begin position="160"/>
        <end position="181"/>
    </location>
</feature>
<proteinExistence type="predicted"/>
<organism evidence="8 9">
    <name type="scientific">Cyberlindnera jadinii (strain ATCC 18201 / CBS 1600 / BCRC 20928 / JCM 3617 / NBRC 0987 / NRRL Y-1542)</name>
    <name type="common">Torula yeast</name>
    <name type="synonym">Candida utilis</name>
    <dbReference type="NCBI Taxonomy" id="983966"/>
    <lineage>
        <taxon>Eukaryota</taxon>
        <taxon>Fungi</taxon>
        <taxon>Dikarya</taxon>
        <taxon>Ascomycota</taxon>
        <taxon>Saccharomycotina</taxon>
        <taxon>Saccharomycetes</taxon>
        <taxon>Phaffomycetales</taxon>
        <taxon>Phaffomycetaceae</taxon>
        <taxon>Cyberlindnera</taxon>
    </lineage>
</organism>
<evidence type="ECO:0000256" key="4">
    <source>
        <dbReference type="ARBA" id="ARBA00023136"/>
    </source>
</evidence>
<dbReference type="PANTHER" id="PTHR43341:SF26">
    <property type="entry name" value="GENERAL AMINO ACID PERMEASE AGP3"/>
    <property type="match status" value="1"/>
</dbReference>
<evidence type="ECO:0000259" key="7">
    <source>
        <dbReference type="Pfam" id="PF00324"/>
    </source>
</evidence>
<dbReference type="PANTHER" id="PTHR43341">
    <property type="entry name" value="AMINO ACID PERMEASE"/>
    <property type="match status" value="1"/>
</dbReference>
<feature type="transmembrane region" description="Helical" evidence="6">
    <location>
        <begin position="55"/>
        <end position="76"/>
    </location>
</feature>
<protein>
    <recommendedName>
        <fullName evidence="7">Amino acid permease/ SLC12A domain-containing protein</fullName>
    </recommendedName>
</protein>
<dbReference type="GO" id="GO:0015171">
    <property type="term" value="F:amino acid transmembrane transporter activity"/>
    <property type="evidence" value="ECO:0007669"/>
    <property type="project" value="TreeGrafter"/>
</dbReference>
<dbReference type="AlphaFoldDB" id="A0A1E4RUF4"/>
<dbReference type="EMBL" id="KV453952">
    <property type="protein sequence ID" value="ODV70695.1"/>
    <property type="molecule type" value="Genomic_DNA"/>
</dbReference>
<feature type="transmembrane region" description="Helical" evidence="6">
    <location>
        <begin position="231"/>
        <end position="253"/>
    </location>
</feature>
<accession>A0A1E4RUF4</accession>
<dbReference type="InterPro" id="IPR050524">
    <property type="entry name" value="APC_YAT"/>
</dbReference>
<dbReference type="OrthoDB" id="3900342at2759"/>
<dbReference type="OMA" id="FIVWTGI"/>
<feature type="domain" description="Amino acid permease/ SLC12A" evidence="7">
    <location>
        <begin position="54"/>
        <end position="492"/>
    </location>
</feature>
<feature type="transmembrane region" description="Helical" evidence="6">
    <location>
        <begin position="193"/>
        <end position="211"/>
    </location>
</feature>
<keyword evidence="3 6" id="KW-1133">Transmembrane helix</keyword>